<feature type="region of interest" description="Disordered" evidence="1">
    <location>
        <begin position="57"/>
        <end position="81"/>
    </location>
</feature>
<reference evidence="3" key="1">
    <citation type="journal article" date="2007" name="Nature">
        <title>The grapevine genome sequence suggests ancestral hexaploidization in major angiosperm phyla.</title>
        <authorList>
            <consortium name="The French-Italian Public Consortium for Grapevine Genome Characterization."/>
            <person name="Jaillon O."/>
            <person name="Aury J.-M."/>
            <person name="Noel B."/>
            <person name="Policriti A."/>
            <person name="Clepet C."/>
            <person name="Casagrande A."/>
            <person name="Choisne N."/>
            <person name="Aubourg S."/>
            <person name="Vitulo N."/>
            <person name="Jubin C."/>
            <person name="Vezzi A."/>
            <person name="Legeai F."/>
            <person name="Hugueney P."/>
            <person name="Dasilva C."/>
            <person name="Horner D."/>
            <person name="Mica E."/>
            <person name="Jublot D."/>
            <person name="Poulain J."/>
            <person name="Bruyere C."/>
            <person name="Billault A."/>
            <person name="Segurens B."/>
            <person name="Gouyvenoux M."/>
            <person name="Ugarte E."/>
            <person name="Cattonaro F."/>
            <person name="Anthouard V."/>
            <person name="Vico V."/>
            <person name="Del Fabbro C."/>
            <person name="Alaux M."/>
            <person name="Di Gaspero G."/>
            <person name="Dumas V."/>
            <person name="Felice N."/>
            <person name="Paillard S."/>
            <person name="Juman I."/>
            <person name="Moroldo M."/>
            <person name="Scalabrin S."/>
            <person name="Canaguier A."/>
            <person name="Le Clainche I."/>
            <person name="Malacrida G."/>
            <person name="Durand E."/>
            <person name="Pesole G."/>
            <person name="Laucou V."/>
            <person name="Chatelet P."/>
            <person name="Merdinoglu D."/>
            <person name="Delledonne M."/>
            <person name="Pezzotti M."/>
            <person name="Lecharny A."/>
            <person name="Scarpelli C."/>
            <person name="Artiguenave F."/>
            <person name="Pe M.E."/>
            <person name="Valle G."/>
            <person name="Morgante M."/>
            <person name="Caboche M."/>
            <person name="Adam-Blondon A.-F."/>
            <person name="Weissenbach J."/>
            <person name="Quetier F."/>
            <person name="Wincker P."/>
        </authorList>
    </citation>
    <scope>NUCLEOTIDE SEQUENCE [LARGE SCALE GENOMIC DNA]</scope>
    <source>
        <strain evidence="3">cv. Pinot noir / PN40024</strain>
    </source>
</reference>
<evidence type="ECO:0000313" key="2">
    <source>
        <dbReference type="EMBL" id="CBI33400.3"/>
    </source>
</evidence>
<dbReference type="PaxDb" id="29760-VIT_09s0096g00190.t01"/>
<name>D7TSC8_VITVI</name>
<gene>
    <name evidence="2" type="ordered locus">VIT_09s0096g00190</name>
</gene>
<evidence type="ECO:0000256" key="1">
    <source>
        <dbReference type="SAM" id="MobiDB-lite"/>
    </source>
</evidence>
<protein>
    <submittedName>
        <fullName evidence="2">Uncharacterized protein</fullName>
    </submittedName>
</protein>
<dbReference type="STRING" id="29760.D7TSC8"/>
<dbReference type="AlphaFoldDB" id="D7TSC8"/>
<dbReference type="HOGENOM" id="CLU_1819364_0_0_1"/>
<keyword evidence="3" id="KW-1185">Reference proteome</keyword>
<accession>D7TSC8</accession>
<dbReference type="GO" id="GO:0046982">
    <property type="term" value="F:protein heterodimerization activity"/>
    <property type="evidence" value="ECO:0007669"/>
    <property type="project" value="InterPro"/>
</dbReference>
<dbReference type="GO" id="GO:0030527">
    <property type="term" value="F:structural constituent of chromatin"/>
    <property type="evidence" value="ECO:0000318"/>
    <property type="project" value="GO_Central"/>
</dbReference>
<dbReference type="GO" id="GO:0005634">
    <property type="term" value="C:nucleus"/>
    <property type="evidence" value="ECO:0000318"/>
    <property type="project" value="GO_Central"/>
</dbReference>
<organism evidence="2 3">
    <name type="scientific">Vitis vinifera</name>
    <name type="common">Grape</name>
    <dbReference type="NCBI Taxonomy" id="29760"/>
    <lineage>
        <taxon>Eukaryota</taxon>
        <taxon>Viridiplantae</taxon>
        <taxon>Streptophyta</taxon>
        <taxon>Embryophyta</taxon>
        <taxon>Tracheophyta</taxon>
        <taxon>Spermatophyta</taxon>
        <taxon>Magnoliopsida</taxon>
        <taxon>eudicotyledons</taxon>
        <taxon>Gunneridae</taxon>
        <taxon>Pentapetalae</taxon>
        <taxon>rosids</taxon>
        <taxon>Vitales</taxon>
        <taxon>Vitaceae</taxon>
        <taxon>Viteae</taxon>
        <taxon>Vitis</taxon>
    </lineage>
</organism>
<evidence type="ECO:0000313" key="3">
    <source>
        <dbReference type="Proteomes" id="UP000009183"/>
    </source>
</evidence>
<dbReference type="InterPro" id="IPR009072">
    <property type="entry name" value="Histone-fold"/>
</dbReference>
<proteinExistence type="predicted"/>
<dbReference type="EMBL" id="FN596243">
    <property type="protein sequence ID" value="CBI33400.3"/>
    <property type="molecule type" value="Genomic_DNA"/>
</dbReference>
<sequence>MGMANLFPVLQLSLSPTHISCTTHHPFSLAPTHAHENTKTVSSPSCVAAINWEELSDAPATMPAPTPRSKLTTPPRELPSSNTSLLTLVASPPHLPPLPRRSSYPTPSKLVFNFRDNKKNRIILRHVLLAMRNDEELGKLLA</sequence>
<dbReference type="GO" id="GO:0031507">
    <property type="term" value="P:heterochromatin formation"/>
    <property type="evidence" value="ECO:0000318"/>
    <property type="project" value="GO_Central"/>
</dbReference>
<dbReference type="Proteomes" id="UP000009183">
    <property type="component" value="Chromosome 9"/>
</dbReference>
<dbReference type="InParanoid" id="D7TSC8"/>
<dbReference type="SUPFAM" id="SSF47113">
    <property type="entry name" value="Histone-fold"/>
    <property type="match status" value="1"/>
</dbReference>
<dbReference type="Gene3D" id="1.10.20.10">
    <property type="entry name" value="Histone, subunit A"/>
    <property type="match status" value="1"/>
</dbReference>
<dbReference type="GO" id="GO:0000786">
    <property type="term" value="C:nucleosome"/>
    <property type="evidence" value="ECO:0000318"/>
    <property type="project" value="GO_Central"/>
</dbReference>